<dbReference type="EMBL" id="CAJVQC010161223">
    <property type="protein sequence ID" value="CAG8848537.1"/>
    <property type="molecule type" value="Genomic_DNA"/>
</dbReference>
<evidence type="ECO:0000313" key="2">
    <source>
        <dbReference type="Proteomes" id="UP000789920"/>
    </source>
</evidence>
<dbReference type="Proteomes" id="UP000789920">
    <property type="component" value="Unassembled WGS sequence"/>
</dbReference>
<sequence length="40" mass="4683">VINTFSKSFNVPYCHPGFFHPYTLRHWHRKGKIAAFHSPG</sequence>
<evidence type="ECO:0000313" key="1">
    <source>
        <dbReference type="EMBL" id="CAG8848537.1"/>
    </source>
</evidence>
<name>A0ACA9STE6_9GLOM</name>
<feature type="non-terminal residue" evidence="1">
    <location>
        <position position="40"/>
    </location>
</feature>
<gene>
    <name evidence="1" type="ORF">RPERSI_LOCUS35177</name>
</gene>
<protein>
    <submittedName>
        <fullName evidence="1">843_t:CDS:1</fullName>
    </submittedName>
</protein>
<proteinExistence type="predicted"/>
<accession>A0ACA9STE6</accession>
<keyword evidence="2" id="KW-1185">Reference proteome</keyword>
<organism evidence="1 2">
    <name type="scientific">Racocetra persica</name>
    <dbReference type="NCBI Taxonomy" id="160502"/>
    <lineage>
        <taxon>Eukaryota</taxon>
        <taxon>Fungi</taxon>
        <taxon>Fungi incertae sedis</taxon>
        <taxon>Mucoromycota</taxon>
        <taxon>Glomeromycotina</taxon>
        <taxon>Glomeromycetes</taxon>
        <taxon>Diversisporales</taxon>
        <taxon>Gigasporaceae</taxon>
        <taxon>Racocetra</taxon>
    </lineage>
</organism>
<comment type="caution">
    <text evidence="1">The sequence shown here is derived from an EMBL/GenBank/DDBJ whole genome shotgun (WGS) entry which is preliminary data.</text>
</comment>
<reference evidence="1" key="1">
    <citation type="submission" date="2021-06" db="EMBL/GenBank/DDBJ databases">
        <authorList>
            <person name="Kallberg Y."/>
            <person name="Tangrot J."/>
            <person name="Rosling A."/>
        </authorList>
    </citation>
    <scope>NUCLEOTIDE SEQUENCE</scope>
    <source>
        <strain evidence="1">MA461A</strain>
    </source>
</reference>
<feature type="non-terminal residue" evidence="1">
    <location>
        <position position="1"/>
    </location>
</feature>